<dbReference type="GeneTree" id="ENSGT00950000185790"/>
<name>A0A8C0GEP0_CHEAB</name>
<dbReference type="Proteomes" id="UP000694404">
    <property type="component" value="Unplaced"/>
</dbReference>
<protein>
    <submittedName>
        <fullName evidence="1">Uncharacterized protein</fullName>
    </submittedName>
</protein>
<keyword evidence="2" id="KW-1185">Reference proteome</keyword>
<proteinExistence type="predicted"/>
<reference evidence="1" key="1">
    <citation type="submission" date="2025-08" db="UniProtKB">
        <authorList>
            <consortium name="Ensembl"/>
        </authorList>
    </citation>
    <scope>IDENTIFICATION</scope>
</reference>
<dbReference type="AlphaFoldDB" id="A0A8C0GEP0"/>
<sequence>MIYTVKGQSCWVIENSGLSNMCWRNCGEKGYFRHIRWTCPVIREYWDAIRNQISKTVGYLLPSDPLVILLGLFITLSSARSCSAIEISLNLMKSLETT</sequence>
<evidence type="ECO:0000313" key="1">
    <source>
        <dbReference type="Ensembl" id="ENSCABP00000003646.1"/>
    </source>
</evidence>
<evidence type="ECO:0000313" key="2">
    <source>
        <dbReference type="Proteomes" id="UP000694404"/>
    </source>
</evidence>
<organism evidence="1 2">
    <name type="scientific">Chelonoidis abingdonii</name>
    <name type="common">Abingdon island giant tortoise</name>
    <name type="synonym">Testudo abingdonii</name>
    <dbReference type="NCBI Taxonomy" id="106734"/>
    <lineage>
        <taxon>Eukaryota</taxon>
        <taxon>Metazoa</taxon>
        <taxon>Chordata</taxon>
        <taxon>Craniata</taxon>
        <taxon>Vertebrata</taxon>
        <taxon>Euteleostomi</taxon>
        <taxon>Archelosauria</taxon>
        <taxon>Testudinata</taxon>
        <taxon>Testudines</taxon>
        <taxon>Cryptodira</taxon>
        <taxon>Durocryptodira</taxon>
        <taxon>Testudinoidea</taxon>
        <taxon>Testudinidae</taxon>
        <taxon>Chelonoidis</taxon>
    </lineage>
</organism>
<accession>A0A8C0GEP0</accession>
<reference evidence="1" key="2">
    <citation type="submission" date="2025-09" db="UniProtKB">
        <authorList>
            <consortium name="Ensembl"/>
        </authorList>
    </citation>
    <scope>IDENTIFICATION</scope>
</reference>
<dbReference type="Ensembl" id="ENSCABT00000003964.1">
    <property type="protein sequence ID" value="ENSCABP00000003646.1"/>
    <property type="gene ID" value="ENSCABG00000002776.1"/>
</dbReference>